<comment type="caution">
    <text evidence="11">The sequence shown here is derived from an EMBL/GenBank/DDBJ whole genome shotgun (WGS) entry which is preliminary data.</text>
</comment>
<dbReference type="Proteomes" id="UP000315343">
    <property type="component" value="Unassembled WGS sequence"/>
</dbReference>
<dbReference type="RefSeq" id="WP_145083229.1">
    <property type="nucleotide sequence ID" value="NZ_VLKH01000005.1"/>
</dbReference>
<evidence type="ECO:0000256" key="3">
    <source>
        <dbReference type="ARBA" id="ARBA00022475"/>
    </source>
</evidence>
<dbReference type="InterPro" id="IPR011014">
    <property type="entry name" value="MscS_channel_TM-2"/>
</dbReference>
<evidence type="ECO:0000256" key="7">
    <source>
        <dbReference type="SAM" id="Phobius"/>
    </source>
</evidence>
<keyword evidence="3" id="KW-1003">Cell membrane</keyword>
<feature type="domain" description="Mechanosensitive ion channel MscS" evidence="8">
    <location>
        <begin position="182"/>
        <end position="248"/>
    </location>
</feature>
<dbReference type="SUPFAM" id="SSF50182">
    <property type="entry name" value="Sm-like ribonucleoproteins"/>
    <property type="match status" value="1"/>
</dbReference>
<dbReference type="PANTHER" id="PTHR43634:SF2">
    <property type="entry name" value="LOW CONDUCTANCE MECHANOSENSITIVE CHANNEL YNAI"/>
    <property type="match status" value="1"/>
</dbReference>
<dbReference type="InterPro" id="IPR023408">
    <property type="entry name" value="MscS_beta-dom_sf"/>
</dbReference>
<dbReference type="Pfam" id="PF21082">
    <property type="entry name" value="MS_channel_3rd"/>
    <property type="match status" value="1"/>
</dbReference>
<feature type="transmembrane region" description="Helical" evidence="7">
    <location>
        <begin position="132"/>
        <end position="155"/>
    </location>
</feature>
<keyword evidence="5 7" id="KW-1133">Transmembrane helix</keyword>
<evidence type="ECO:0000313" key="12">
    <source>
        <dbReference type="Proteomes" id="UP000315343"/>
    </source>
</evidence>
<sequence>MVFIREIDAAQVAKSVMILFAVLMFRNIIANIIIKALKKLSGKYNLKNIVLVLDSIEKPLVNFFTYTGLYFALIILPFNADINIFLNRVYRTFVIITITQGLLKIISAYAEELNNQYLNKEEKTERTQMSKTVFPLLAKLIKAIIIIIAVAAIAVEFNFEQLSSILAGLGIGGAALALASQDLIKNFFGGFVILADKSFSVGDWIKVDSFEGTVEELGLRSTKIRTIDKELVTVPNSRFADRELINFSARANRRVNFTVGAVYGTSSESLKAAISKIKEMLDQNPMVKNDSALVKLDKFGASSLDIVVQYLTTTDYTEFMAIKNDINFKIIDIFNEEKISFAFPSMSVYMEK</sequence>
<dbReference type="Pfam" id="PF21088">
    <property type="entry name" value="MS_channel_1st"/>
    <property type="match status" value="1"/>
</dbReference>
<feature type="domain" description="Mechanosensitive ion channel MscS C-terminal" evidence="9">
    <location>
        <begin position="255"/>
        <end position="341"/>
    </location>
</feature>
<dbReference type="InterPro" id="IPR006686">
    <property type="entry name" value="MscS_channel_CS"/>
</dbReference>
<dbReference type="GO" id="GO:0055085">
    <property type="term" value="P:transmembrane transport"/>
    <property type="evidence" value="ECO:0007669"/>
    <property type="project" value="InterPro"/>
</dbReference>
<dbReference type="PANTHER" id="PTHR43634">
    <property type="entry name" value="OW CONDUCTANCE MECHANOSENSITIVE CHANNEL"/>
    <property type="match status" value="1"/>
</dbReference>
<gene>
    <name evidence="11" type="ORF">LY60_02173</name>
</gene>
<dbReference type="Gene3D" id="3.30.70.100">
    <property type="match status" value="1"/>
</dbReference>
<evidence type="ECO:0000256" key="2">
    <source>
        <dbReference type="ARBA" id="ARBA00008017"/>
    </source>
</evidence>
<reference evidence="11 12" key="1">
    <citation type="submission" date="2019-07" db="EMBL/GenBank/DDBJ databases">
        <title>Genomic Encyclopedia of Type Strains, Phase I: the one thousand microbial genomes (KMG-I) project.</title>
        <authorList>
            <person name="Kyrpides N."/>
        </authorList>
    </citation>
    <scope>NUCLEOTIDE SEQUENCE [LARGE SCALE GENOMIC DNA]</scope>
    <source>
        <strain evidence="11 12">DSM 13558</strain>
    </source>
</reference>
<dbReference type="Gene3D" id="2.30.30.60">
    <property type="match status" value="1"/>
</dbReference>
<evidence type="ECO:0000259" key="9">
    <source>
        <dbReference type="Pfam" id="PF21082"/>
    </source>
</evidence>
<dbReference type="InterPro" id="IPR049142">
    <property type="entry name" value="MS_channel_1st"/>
</dbReference>
<keyword evidence="4 7" id="KW-0812">Transmembrane</keyword>
<comment type="similarity">
    <text evidence="2">Belongs to the MscS (TC 1.A.23) family.</text>
</comment>
<evidence type="ECO:0000259" key="8">
    <source>
        <dbReference type="Pfam" id="PF00924"/>
    </source>
</evidence>
<evidence type="ECO:0000256" key="6">
    <source>
        <dbReference type="ARBA" id="ARBA00023136"/>
    </source>
</evidence>
<dbReference type="AlphaFoldDB" id="A0A562JAB8"/>
<dbReference type="EMBL" id="VLKH01000005">
    <property type="protein sequence ID" value="TWH79854.1"/>
    <property type="molecule type" value="Genomic_DNA"/>
</dbReference>
<evidence type="ECO:0000256" key="4">
    <source>
        <dbReference type="ARBA" id="ARBA00022692"/>
    </source>
</evidence>
<evidence type="ECO:0000313" key="11">
    <source>
        <dbReference type="EMBL" id="TWH79854.1"/>
    </source>
</evidence>
<dbReference type="PROSITE" id="PS01246">
    <property type="entry name" value="UPF0003"/>
    <property type="match status" value="1"/>
</dbReference>
<feature type="transmembrane region" description="Helical" evidence="7">
    <location>
        <begin position="60"/>
        <end position="78"/>
    </location>
</feature>
<evidence type="ECO:0000256" key="5">
    <source>
        <dbReference type="ARBA" id="ARBA00022989"/>
    </source>
</evidence>
<proteinExistence type="inferred from homology"/>
<evidence type="ECO:0000259" key="10">
    <source>
        <dbReference type="Pfam" id="PF21088"/>
    </source>
</evidence>
<keyword evidence="12" id="KW-1185">Reference proteome</keyword>
<feature type="domain" description="Mechanosensitive ion channel transmembrane helices 2/3" evidence="10">
    <location>
        <begin position="139"/>
        <end position="181"/>
    </location>
</feature>
<dbReference type="InterPro" id="IPR010920">
    <property type="entry name" value="LSM_dom_sf"/>
</dbReference>
<name>A0A562JAB8_9FIRM</name>
<feature type="transmembrane region" description="Helical" evidence="7">
    <location>
        <begin position="161"/>
        <end position="179"/>
    </location>
</feature>
<dbReference type="InterPro" id="IPR006685">
    <property type="entry name" value="MscS_channel_2nd"/>
</dbReference>
<dbReference type="SUPFAM" id="SSF82861">
    <property type="entry name" value="Mechanosensitive channel protein MscS (YggB), transmembrane region"/>
    <property type="match status" value="1"/>
</dbReference>
<protein>
    <submittedName>
        <fullName evidence="11">MscS family membrane protein</fullName>
    </submittedName>
</protein>
<dbReference type="InterPro" id="IPR045042">
    <property type="entry name" value="YnaI-like"/>
</dbReference>
<keyword evidence="6 7" id="KW-0472">Membrane</keyword>
<organism evidence="11 12">
    <name type="scientific">Sedimentibacter saalensis</name>
    <dbReference type="NCBI Taxonomy" id="130788"/>
    <lineage>
        <taxon>Bacteria</taxon>
        <taxon>Bacillati</taxon>
        <taxon>Bacillota</taxon>
        <taxon>Tissierellia</taxon>
        <taxon>Sedimentibacter</taxon>
    </lineage>
</organism>
<feature type="transmembrane region" description="Helical" evidence="7">
    <location>
        <begin position="12"/>
        <end position="34"/>
    </location>
</feature>
<dbReference type="Gene3D" id="1.10.287.1260">
    <property type="match status" value="1"/>
</dbReference>
<dbReference type="SUPFAM" id="SSF82689">
    <property type="entry name" value="Mechanosensitive channel protein MscS (YggB), C-terminal domain"/>
    <property type="match status" value="1"/>
</dbReference>
<comment type="subcellular location">
    <subcellularLocation>
        <location evidence="1">Cell membrane</location>
        <topology evidence="1">Multi-pass membrane protein</topology>
    </subcellularLocation>
</comment>
<accession>A0A562JAB8</accession>
<dbReference type="Pfam" id="PF00924">
    <property type="entry name" value="MS_channel_2nd"/>
    <property type="match status" value="1"/>
</dbReference>
<dbReference type="InterPro" id="IPR049278">
    <property type="entry name" value="MS_channel_C"/>
</dbReference>
<feature type="transmembrane region" description="Helical" evidence="7">
    <location>
        <begin position="90"/>
        <end position="111"/>
    </location>
</feature>
<dbReference type="InterPro" id="IPR011066">
    <property type="entry name" value="MscS_channel_C_sf"/>
</dbReference>
<dbReference type="GO" id="GO:0005886">
    <property type="term" value="C:plasma membrane"/>
    <property type="evidence" value="ECO:0007669"/>
    <property type="project" value="UniProtKB-SubCell"/>
</dbReference>
<evidence type="ECO:0000256" key="1">
    <source>
        <dbReference type="ARBA" id="ARBA00004651"/>
    </source>
</evidence>
<dbReference type="OrthoDB" id="9809206at2"/>